<keyword evidence="14" id="KW-0443">Lipid metabolism</keyword>
<dbReference type="AlphaFoldDB" id="A0A6N7X2S1"/>
<keyword evidence="15 19" id="KW-0472">Membrane</keyword>
<evidence type="ECO:0000256" key="12">
    <source>
        <dbReference type="ARBA" id="ARBA00022695"/>
    </source>
</evidence>
<feature type="transmembrane region" description="Helical" evidence="19">
    <location>
        <begin position="193"/>
        <end position="215"/>
    </location>
</feature>
<evidence type="ECO:0000313" key="20">
    <source>
        <dbReference type="EMBL" id="MST69947.1"/>
    </source>
</evidence>
<evidence type="ECO:0000256" key="10">
    <source>
        <dbReference type="ARBA" id="ARBA00022679"/>
    </source>
</evidence>
<comment type="caution">
    <text evidence="20">The sequence shown here is derived from an EMBL/GenBank/DDBJ whole genome shotgun (WGS) entry which is preliminary data.</text>
</comment>
<dbReference type="UniPathway" id="UPA00557">
    <property type="reaction ID" value="UER00614"/>
</dbReference>
<evidence type="ECO:0000256" key="4">
    <source>
        <dbReference type="ARBA" id="ARBA00005189"/>
    </source>
</evidence>
<feature type="transmembrane region" description="Helical" evidence="19">
    <location>
        <begin position="166"/>
        <end position="187"/>
    </location>
</feature>
<evidence type="ECO:0000256" key="2">
    <source>
        <dbReference type="ARBA" id="ARBA00004651"/>
    </source>
</evidence>
<evidence type="ECO:0000256" key="5">
    <source>
        <dbReference type="ARBA" id="ARBA00010185"/>
    </source>
</evidence>
<protein>
    <recommendedName>
        <fullName evidence="7 18">Phosphatidate cytidylyltransferase</fullName>
        <ecNumber evidence="6 18">2.7.7.41</ecNumber>
    </recommendedName>
</protein>
<dbReference type="GO" id="GO:0005886">
    <property type="term" value="C:plasma membrane"/>
    <property type="evidence" value="ECO:0007669"/>
    <property type="project" value="UniProtKB-SubCell"/>
</dbReference>
<accession>A0A6N7X2S1</accession>
<comment type="similarity">
    <text evidence="5 18">Belongs to the CDS family.</text>
</comment>
<evidence type="ECO:0000256" key="1">
    <source>
        <dbReference type="ARBA" id="ARBA00001698"/>
    </source>
</evidence>
<evidence type="ECO:0000256" key="11">
    <source>
        <dbReference type="ARBA" id="ARBA00022692"/>
    </source>
</evidence>
<keyword evidence="12 18" id="KW-0548">Nucleotidyltransferase</keyword>
<keyword evidence="17" id="KW-1208">Phospholipid metabolism</keyword>
<evidence type="ECO:0000256" key="6">
    <source>
        <dbReference type="ARBA" id="ARBA00012487"/>
    </source>
</evidence>
<proteinExistence type="inferred from homology"/>
<evidence type="ECO:0000313" key="21">
    <source>
        <dbReference type="Proteomes" id="UP000469424"/>
    </source>
</evidence>
<sequence>MKTRIISGIVMVPLLLIIYFGGIPLLAAAALIAYVGVTEFYNGFENMGVHPSKPIAYVMITILYAGHLFLGVNHTFLMAWVILSMMVSMIYGWKITERKPYDAVATLTALVYIVLFSYHIVIIDNTPYPKMTWLVVIAAFGSDIMAYFTGYFLGKHKMAPNLSPKKTIEGAVGGVVGSAVLCGIFGYFFYPTMMVHCMIIGVLGGMVAEAGDLTASMFKRGMGIKDYGHLIPGHGGIMDRFDSVIFVAPAVCYYILFVLV</sequence>
<keyword evidence="9" id="KW-0444">Lipid biosynthesis</keyword>
<dbReference type="Pfam" id="PF01148">
    <property type="entry name" value="CTP_transf_1"/>
    <property type="match status" value="1"/>
</dbReference>
<evidence type="ECO:0000256" key="17">
    <source>
        <dbReference type="ARBA" id="ARBA00023264"/>
    </source>
</evidence>
<dbReference type="InterPro" id="IPR000374">
    <property type="entry name" value="PC_trans"/>
</dbReference>
<dbReference type="EMBL" id="VUNA01000001">
    <property type="protein sequence ID" value="MST69947.1"/>
    <property type="molecule type" value="Genomic_DNA"/>
</dbReference>
<comment type="pathway">
    <text evidence="4">Lipid metabolism.</text>
</comment>
<feature type="transmembrane region" description="Helical" evidence="19">
    <location>
        <begin position="12"/>
        <end position="35"/>
    </location>
</feature>
<gene>
    <name evidence="20" type="ORF">FYJ65_01090</name>
</gene>
<evidence type="ECO:0000256" key="14">
    <source>
        <dbReference type="ARBA" id="ARBA00023098"/>
    </source>
</evidence>
<keyword evidence="16" id="KW-0594">Phospholipid biosynthesis</keyword>
<comment type="subcellular location">
    <subcellularLocation>
        <location evidence="2">Cell membrane</location>
        <topology evidence="2">Multi-pass membrane protein</topology>
    </subcellularLocation>
</comment>
<dbReference type="PANTHER" id="PTHR46382">
    <property type="entry name" value="PHOSPHATIDATE CYTIDYLYLTRANSFERASE"/>
    <property type="match status" value="1"/>
</dbReference>
<dbReference type="GO" id="GO:0016024">
    <property type="term" value="P:CDP-diacylglycerol biosynthetic process"/>
    <property type="evidence" value="ECO:0007669"/>
    <property type="project" value="UniProtKB-UniPathway"/>
</dbReference>
<keyword evidence="8" id="KW-1003">Cell membrane</keyword>
<keyword evidence="10 18" id="KW-0808">Transferase</keyword>
<dbReference type="GO" id="GO:0004605">
    <property type="term" value="F:phosphatidate cytidylyltransferase activity"/>
    <property type="evidence" value="ECO:0007669"/>
    <property type="project" value="UniProtKB-EC"/>
</dbReference>
<comment type="pathway">
    <text evidence="3 18">Phospholipid metabolism; CDP-diacylglycerol biosynthesis; CDP-diacylglycerol from sn-glycerol 3-phosphate: step 3/3.</text>
</comment>
<evidence type="ECO:0000256" key="3">
    <source>
        <dbReference type="ARBA" id="ARBA00005119"/>
    </source>
</evidence>
<feature type="transmembrane region" description="Helical" evidence="19">
    <location>
        <begin position="55"/>
        <end position="83"/>
    </location>
</feature>
<feature type="transmembrane region" description="Helical" evidence="19">
    <location>
        <begin position="241"/>
        <end position="259"/>
    </location>
</feature>
<evidence type="ECO:0000256" key="16">
    <source>
        <dbReference type="ARBA" id="ARBA00023209"/>
    </source>
</evidence>
<dbReference type="RefSeq" id="WP_154553500.1">
    <property type="nucleotide sequence ID" value="NZ_JAQXUZ010000004.1"/>
</dbReference>
<evidence type="ECO:0000256" key="19">
    <source>
        <dbReference type="SAM" id="Phobius"/>
    </source>
</evidence>
<keyword evidence="21" id="KW-1185">Reference proteome</keyword>
<dbReference type="Proteomes" id="UP000469424">
    <property type="component" value="Unassembled WGS sequence"/>
</dbReference>
<keyword evidence="13 19" id="KW-1133">Transmembrane helix</keyword>
<evidence type="ECO:0000256" key="15">
    <source>
        <dbReference type="ARBA" id="ARBA00023136"/>
    </source>
</evidence>
<dbReference type="EC" id="2.7.7.41" evidence="6 18"/>
<dbReference type="PANTHER" id="PTHR46382:SF1">
    <property type="entry name" value="PHOSPHATIDATE CYTIDYLYLTRANSFERASE"/>
    <property type="match status" value="1"/>
</dbReference>
<keyword evidence="11 18" id="KW-0812">Transmembrane</keyword>
<organism evidence="20 21">
    <name type="scientific">Mogibacterium kristiansenii</name>
    <dbReference type="NCBI Taxonomy" id="2606708"/>
    <lineage>
        <taxon>Bacteria</taxon>
        <taxon>Bacillati</taxon>
        <taxon>Bacillota</taxon>
        <taxon>Clostridia</taxon>
        <taxon>Peptostreptococcales</taxon>
        <taxon>Anaerovoracaceae</taxon>
        <taxon>Mogibacterium</taxon>
    </lineage>
</organism>
<evidence type="ECO:0000256" key="8">
    <source>
        <dbReference type="ARBA" id="ARBA00022475"/>
    </source>
</evidence>
<feature type="transmembrane region" description="Helical" evidence="19">
    <location>
        <begin position="103"/>
        <end position="121"/>
    </location>
</feature>
<reference evidence="20 21" key="1">
    <citation type="submission" date="2019-08" db="EMBL/GenBank/DDBJ databases">
        <title>In-depth cultivation of the pig gut microbiome towards novel bacterial diversity and tailored functional studies.</title>
        <authorList>
            <person name="Wylensek D."/>
            <person name="Hitch T.C.A."/>
            <person name="Clavel T."/>
        </authorList>
    </citation>
    <scope>NUCLEOTIDE SEQUENCE [LARGE SCALE GENOMIC DNA]</scope>
    <source>
        <strain evidence="20 21">WCA-MUC-591-APC-4B</strain>
    </source>
</reference>
<name>A0A6N7X2S1_9FIRM</name>
<evidence type="ECO:0000256" key="7">
    <source>
        <dbReference type="ARBA" id="ARBA00019373"/>
    </source>
</evidence>
<evidence type="ECO:0000256" key="9">
    <source>
        <dbReference type="ARBA" id="ARBA00022516"/>
    </source>
</evidence>
<feature type="transmembrane region" description="Helical" evidence="19">
    <location>
        <begin position="133"/>
        <end position="154"/>
    </location>
</feature>
<dbReference type="PROSITE" id="PS01315">
    <property type="entry name" value="CDS"/>
    <property type="match status" value="1"/>
</dbReference>
<comment type="catalytic activity">
    <reaction evidence="1 18">
        <text>a 1,2-diacyl-sn-glycero-3-phosphate + CTP + H(+) = a CDP-1,2-diacyl-sn-glycerol + diphosphate</text>
        <dbReference type="Rhea" id="RHEA:16229"/>
        <dbReference type="ChEBI" id="CHEBI:15378"/>
        <dbReference type="ChEBI" id="CHEBI:33019"/>
        <dbReference type="ChEBI" id="CHEBI:37563"/>
        <dbReference type="ChEBI" id="CHEBI:58332"/>
        <dbReference type="ChEBI" id="CHEBI:58608"/>
        <dbReference type="EC" id="2.7.7.41"/>
    </reaction>
</comment>
<evidence type="ECO:0000256" key="13">
    <source>
        <dbReference type="ARBA" id="ARBA00022989"/>
    </source>
</evidence>
<evidence type="ECO:0000256" key="18">
    <source>
        <dbReference type="RuleBase" id="RU003938"/>
    </source>
</evidence>